<keyword evidence="3" id="KW-1003">Cell membrane</keyword>
<protein>
    <recommendedName>
        <fullName evidence="14">G-protein coupled receptors family 1 profile domain-containing protein</fullName>
    </recommendedName>
</protein>
<dbReference type="PANTHER" id="PTHR24248">
    <property type="entry name" value="ADRENERGIC RECEPTOR-RELATED G-PROTEIN COUPLED RECEPTOR"/>
    <property type="match status" value="1"/>
</dbReference>
<dbReference type="PANTHER" id="PTHR24248:SF174">
    <property type="entry name" value="TYRAMINE_OCTOPAMINE RECEPTOR"/>
    <property type="match status" value="1"/>
</dbReference>
<feature type="transmembrane region" description="Helical" evidence="13">
    <location>
        <begin position="649"/>
        <end position="671"/>
    </location>
</feature>
<dbReference type="GO" id="GO:0004930">
    <property type="term" value="F:G protein-coupled receptor activity"/>
    <property type="evidence" value="ECO:0007669"/>
    <property type="project" value="UniProtKB-KW"/>
</dbReference>
<feature type="compositionally biased region" description="Low complexity" evidence="12">
    <location>
        <begin position="469"/>
        <end position="489"/>
    </location>
</feature>
<keyword evidence="5 13" id="KW-1133">Transmembrane helix</keyword>
<dbReference type="SMART" id="SM01381">
    <property type="entry name" value="7TM_GPCR_Srsx"/>
    <property type="match status" value="1"/>
</dbReference>
<feature type="compositionally biased region" description="Basic and acidic residues" evidence="12">
    <location>
        <begin position="401"/>
        <end position="413"/>
    </location>
</feature>
<feature type="transmembrane region" description="Helical" evidence="13">
    <location>
        <begin position="290"/>
        <end position="311"/>
    </location>
</feature>
<evidence type="ECO:0000256" key="11">
    <source>
        <dbReference type="RuleBase" id="RU000688"/>
    </source>
</evidence>
<evidence type="ECO:0000256" key="6">
    <source>
        <dbReference type="ARBA" id="ARBA00023040"/>
    </source>
</evidence>
<feature type="compositionally biased region" description="Low complexity" evidence="12">
    <location>
        <begin position="361"/>
        <end position="378"/>
    </location>
</feature>
<dbReference type="AlphaFoldDB" id="A0AAW2I5E0"/>
<evidence type="ECO:0000256" key="12">
    <source>
        <dbReference type="SAM" id="MobiDB-lite"/>
    </source>
</evidence>
<dbReference type="CDD" id="cd15063">
    <property type="entry name" value="7tmA_Octopamine_R"/>
    <property type="match status" value="1"/>
</dbReference>
<comment type="subcellular location">
    <subcellularLocation>
        <location evidence="1">Cell membrane</location>
        <topology evidence="1">Multi-pass membrane protein</topology>
    </subcellularLocation>
</comment>
<feature type="transmembrane region" description="Helical" evidence="13">
    <location>
        <begin position="616"/>
        <end position="637"/>
    </location>
</feature>
<feature type="domain" description="G-protein coupled receptors family 1 profile" evidence="14">
    <location>
        <begin position="38"/>
        <end position="668"/>
    </location>
</feature>
<feature type="transmembrane region" description="Helical" evidence="13">
    <location>
        <begin position="138"/>
        <end position="158"/>
    </location>
</feature>
<evidence type="ECO:0000256" key="7">
    <source>
        <dbReference type="ARBA" id="ARBA00023136"/>
    </source>
</evidence>
<feature type="transmembrane region" description="Helical" evidence="13">
    <location>
        <begin position="95"/>
        <end position="117"/>
    </location>
</feature>
<keyword evidence="8 11" id="KW-0675">Receptor</keyword>
<organism evidence="15">
    <name type="scientific">Menopon gallinae</name>
    <name type="common">poultry shaft louse</name>
    <dbReference type="NCBI Taxonomy" id="328185"/>
    <lineage>
        <taxon>Eukaryota</taxon>
        <taxon>Metazoa</taxon>
        <taxon>Ecdysozoa</taxon>
        <taxon>Arthropoda</taxon>
        <taxon>Hexapoda</taxon>
        <taxon>Insecta</taxon>
        <taxon>Pterygota</taxon>
        <taxon>Neoptera</taxon>
        <taxon>Paraneoptera</taxon>
        <taxon>Psocodea</taxon>
        <taxon>Troctomorpha</taxon>
        <taxon>Phthiraptera</taxon>
        <taxon>Amblycera</taxon>
        <taxon>Menoponidae</taxon>
        <taxon>Menopon</taxon>
    </lineage>
</organism>
<dbReference type="InterPro" id="IPR017452">
    <property type="entry name" value="GPCR_Rhodpsn_7TM"/>
</dbReference>
<comment type="similarity">
    <text evidence="2 11">Belongs to the G-protein coupled receptor 1 family.</text>
</comment>
<feature type="compositionally biased region" description="Polar residues" evidence="12">
    <location>
        <begin position="447"/>
        <end position="466"/>
    </location>
</feature>
<name>A0AAW2I5E0_9NEOP</name>
<evidence type="ECO:0000256" key="4">
    <source>
        <dbReference type="ARBA" id="ARBA00022692"/>
    </source>
</evidence>
<keyword evidence="4 11" id="KW-0812">Transmembrane</keyword>
<keyword evidence="10 11" id="KW-0807">Transducer</keyword>
<evidence type="ECO:0000256" key="8">
    <source>
        <dbReference type="ARBA" id="ARBA00023170"/>
    </source>
</evidence>
<comment type="caution">
    <text evidence="15">The sequence shown here is derived from an EMBL/GenBank/DDBJ whole genome shotgun (WGS) entry which is preliminary data.</text>
</comment>
<evidence type="ECO:0000259" key="14">
    <source>
        <dbReference type="PROSITE" id="PS50262"/>
    </source>
</evidence>
<feature type="transmembrane region" description="Helical" evidence="13">
    <location>
        <begin position="20"/>
        <end position="48"/>
    </location>
</feature>
<evidence type="ECO:0000256" key="13">
    <source>
        <dbReference type="SAM" id="Phobius"/>
    </source>
</evidence>
<feature type="compositionally biased region" description="Polar residues" evidence="12">
    <location>
        <begin position="577"/>
        <end position="588"/>
    </location>
</feature>
<evidence type="ECO:0000256" key="9">
    <source>
        <dbReference type="ARBA" id="ARBA00023180"/>
    </source>
</evidence>
<dbReference type="GO" id="GO:0005886">
    <property type="term" value="C:plasma membrane"/>
    <property type="evidence" value="ECO:0007669"/>
    <property type="project" value="UniProtKB-SubCell"/>
</dbReference>
<evidence type="ECO:0000256" key="2">
    <source>
        <dbReference type="ARBA" id="ARBA00010663"/>
    </source>
</evidence>
<dbReference type="Gene3D" id="1.20.1070.10">
    <property type="entry name" value="Rhodopsin 7-helix transmembrane proteins"/>
    <property type="match status" value="3"/>
</dbReference>
<reference evidence="15" key="1">
    <citation type="journal article" date="2024" name="Gigascience">
        <title>Chromosome-level genome of the poultry shaft louse Menopon gallinae provides insight into the host-switching and adaptive evolution of parasitic lice.</title>
        <authorList>
            <person name="Xu Y."/>
            <person name="Ma L."/>
            <person name="Liu S."/>
            <person name="Liang Y."/>
            <person name="Liu Q."/>
            <person name="He Z."/>
            <person name="Tian L."/>
            <person name="Duan Y."/>
            <person name="Cai W."/>
            <person name="Li H."/>
            <person name="Song F."/>
        </authorList>
    </citation>
    <scope>NUCLEOTIDE SEQUENCE</scope>
    <source>
        <strain evidence="15">Cailab_2023a</strain>
    </source>
</reference>
<dbReference type="InterPro" id="IPR000276">
    <property type="entry name" value="GPCR_Rhodpsn"/>
</dbReference>
<feature type="region of interest" description="Disordered" evidence="12">
    <location>
        <begin position="536"/>
        <end position="588"/>
    </location>
</feature>
<evidence type="ECO:0000256" key="1">
    <source>
        <dbReference type="ARBA" id="ARBA00004651"/>
    </source>
</evidence>
<dbReference type="SUPFAM" id="SSF81321">
    <property type="entry name" value="Family A G protein-coupled receptor-like"/>
    <property type="match status" value="1"/>
</dbReference>
<keyword evidence="7 13" id="KW-0472">Membrane</keyword>
<evidence type="ECO:0000256" key="5">
    <source>
        <dbReference type="ARBA" id="ARBA00022989"/>
    </source>
</evidence>
<dbReference type="EMBL" id="JARGDH010000002">
    <property type="protein sequence ID" value="KAL0277469.1"/>
    <property type="molecule type" value="Genomic_DNA"/>
</dbReference>
<dbReference type="PROSITE" id="PS50262">
    <property type="entry name" value="G_PROTEIN_RECEP_F1_2"/>
    <property type="match status" value="1"/>
</dbReference>
<proteinExistence type="inferred from homology"/>
<feature type="region of interest" description="Disordered" evidence="12">
    <location>
        <begin position="699"/>
        <end position="737"/>
    </location>
</feature>
<feature type="region of interest" description="Disordered" evidence="12">
    <location>
        <begin position="352"/>
        <end position="498"/>
    </location>
</feature>
<feature type="compositionally biased region" description="Polar residues" evidence="12">
    <location>
        <begin position="379"/>
        <end position="396"/>
    </location>
</feature>
<gene>
    <name evidence="15" type="ORF">PYX00_004734</name>
</gene>
<sequence length="737" mass="82042">MNGSDECDSLINNVSWTDSISLLVLVILLLINVMVVVGNCLVIAAVYISSKLRTVTNLFIVSLAVADLMVGVAVLPFSATWEVFKVWIFGDVWCSIWLAMDVWMCTASILNLCAISLDRYVAVTRPVNYPSIMSSTRAKFLIAGVWILSFVICFPPLVGWKDAKLPNDTEQTTYGIRVRGTHTVIARVNDSWTNATDYEDVVSYQTNYSEHFLVQSHRQIRHEKKRREKESGRRRLRRAVEEYMTFSGVPVVSEDSYDDREKSSVAVTTAAPDQTADCPWTCELTSDTGYVIYSALGSFFIPMAVMLFFYWKIYRAAVQTTRAINQGFRTTKGTGAFGNRFDEQRLTLRIHRGRGSVQNHNSTCSSNTVSTNENCSVSASPSTNSTFGKSPETQRLNRTRSSKDHSKSHEKIKISVSYPSSDQISSSVVNNNGSAALPPGTPDSRRSNSSIVDSTPSTPDSKTYLTAGSALRRSSLASPKKTTFSTSPTRNHFPGKRLSSPKDVVYSVYYTNKNDLCKSRDPNCYLRVSGARLTASRGGHRSLSIDSTNSSHDEDGNLSRRNSTRSQIDEVGKELTPSPTFDESTTQKPKLIPKMGKRNIKAQVKRFKMETKAAKTLGIIVGGFILCWMPFFTIYLIRAFCINCINSVVFSVLFWLGYCNSAINPCIYALFSNDFRFAFKKIICRCLCGTEKQTMISLKRRGSDGSQLKNPERQRSPSYVPPNSIGEDSDPGGSESR</sequence>
<keyword evidence="6 11" id="KW-0297">G-protein coupled receptor</keyword>
<dbReference type="PROSITE" id="PS00237">
    <property type="entry name" value="G_PROTEIN_RECEP_F1_1"/>
    <property type="match status" value="1"/>
</dbReference>
<evidence type="ECO:0000313" key="15">
    <source>
        <dbReference type="EMBL" id="KAL0277469.1"/>
    </source>
</evidence>
<accession>A0AAW2I5E0</accession>
<dbReference type="Pfam" id="PF00001">
    <property type="entry name" value="7tm_1"/>
    <property type="match status" value="2"/>
</dbReference>
<evidence type="ECO:0000256" key="10">
    <source>
        <dbReference type="ARBA" id="ARBA00023224"/>
    </source>
</evidence>
<evidence type="ECO:0000256" key="3">
    <source>
        <dbReference type="ARBA" id="ARBA00022475"/>
    </source>
</evidence>
<keyword evidence="9" id="KW-0325">Glycoprotein</keyword>
<feature type="transmembrane region" description="Helical" evidence="13">
    <location>
        <begin position="55"/>
        <end position="75"/>
    </location>
</feature>
<dbReference type="PRINTS" id="PR00237">
    <property type="entry name" value="GPCRRHODOPSN"/>
</dbReference>